<evidence type="ECO:0000313" key="10">
    <source>
        <dbReference type="EMBL" id="MBK1817205.1"/>
    </source>
</evidence>
<comment type="function">
    <text evidence="8">Catalyzes the stereoinversion of LL-2,6-diaminopimelate (L,L-DAP) to meso-diaminopimelate (meso-DAP), a precursor of L-lysine and an essential component of the bacterial peptidoglycan.</text>
</comment>
<keyword evidence="4 8" id="KW-0028">Amino-acid biosynthesis</keyword>
<proteinExistence type="inferred from homology"/>
<comment type="pathway">
    <text evidence="1 8">Amino-acid biosynthesis; L-lysine biosynthesis via DAP pathway; DL-2,6-diaminopimelate from LL-2,6-diaminopimelate: step 1/1.</text>
</comment>
<protein>
    <recommendedName>
        <fullName evidence="3 8">Diaminopimelate epimerase</fullName>
        <shortName evidence="8">DAP epimerase</shortName>
        <ecNumber evidence="3 8">5.1.1.7</ecNumber>
    </recommendedName>
    <alternativeName>
        <fullName evidence="8">PLP-independent amino acid racemase</fullName>
    </alternativeName>
</protein>
<comment type="caution">
    <text evidence="10">The sequence shown here is derived from an EMBL/GenBank/DDBJ whole genome shotgun (WGS) entry which is preliminary data.</text>
</comment>
<evidence type="ECO:0000256" key="3">
    <source>
        <dbReference type="ARBA" id="ARBA00013080"/>
    </source>
</evidence>
<name>A0A934VCJ2_9BACT</name>
<feature type="binding site" evidence="8">
    <location>
        <position position="185"/>
    </location>
    <ligand>
        <name>substrate</name>
    </ligand>
</feature>
<evidence type="ECO:0000256" key="4">
    <source>
        <dbReference type="ARBA" id="ARBA00022605"/>
    </source>
</evidence>
<evidence type="ECO:0000256" key="7">
    <source>
        <dbReference type="ARBA" id="ARBA00051712"/>
    </source>
</evidence>
<comment type="subcellular location">
    <subcellularLocation>
        <location evidence="8">Cytoplasm</location>
    </subcellularLocation>
</comment>
<feature type="active site" evidence="9">
    <location>
        <position position="76"/>
    </location>
</feature>
<comment type="caution">
    <text evidence="8">Lacks conserved residue(s) required for the propagation of feature annotation.</text>
</comment>
<feature type="active site" description="Proton donor" evidence="8">
    <location>
        <position position="76"/>
    </location>
</feature>
<comment type="subunit">
    <text evidence="8">Homodimer.</text>
</comment>
<keyword evidence="11" id="KW-1185">Reference proteome</keyword>
<accession>A0A934VCJ2</accession>
<dbReference type="NCBIfam" id="TIGR00652">
    <property type="entry name" value="DapF"/>
    <property type="match status" value="1"/>
</dbReference>
<evidence type="ECO:0000256" key="9">
    <source>
        <dbReference type="PROSITE-ProRule" id="PRU10125"/>
    </source>
</evidence>
<dbReference type="GO" id="GO:0009089">
    <property type="term" value="P:lysine biosynthetic process via diaminopimelate"/>
    <property type="evidence" value="ECO:0007669"/>
    <property type="project" value="UniProtKB-UniRule"/>
</dbReference>
<dbReference type="GO" id="GO:0008837">
    <property type="term" value="F:diaminopimelate epimerase activity"/>
    <property type="evidence" value="ECO:0007669"/>
    <property type="project" value="UniProtKB-UniRule"/>
</dbReference>
<feature type="binding site" evidence="8">
    <location>
        <position position="67"/>
    </location>
    <ligand>
        <name>substrate</name>
    </ligand>
</feature>
<dbReference type="EC" id="5.1.1.7" evidence="3 8"/>
<evidence type="ECO:0000256" key="2">
    <source>
        <dbReference type="ARBA" id="ARBA00010219"/>
    </source>
</evidence>
<feature type="binding site" evidence="8">
    <location>
        <begin position="203"/>
        <end position="204"/>
    </location>
    <ligand>
        <name>substrate</name>
    </ligand>
</feature>
<evidence type="ECO:0000256" key="5">
    <source>
        <dbReference type="ARBA" id="ARBA00023154"/>
    </source>
</evidence>
<dbReference type="RefSeq" id="WP_200352154.1">
    <property type="nucleotide sequence ID" value="NZ_BAABHZ010000001.1"/>
</dbReference>
<sequence>MLLRFFKMNGAGNDFIIVDNRDLSLTKELDGDTIAALCDRHRGIGADGLLAVEPAQKGADFRFRYYNADGGEAEMCGNGARCFGRFTAHLGEIILKKVTFETIAGTLAAEMVGEDVRIAMSEPKDLKLDTGAAIPGLDSALHFVNTGVPHVVSFLESPEALDEFDVYNNGSAIRNHTAFAPAGTNANFAAVLSPGHISIRTYERGVEDETLACGTGMVASALVHHLLTGAPSPIKVDVEGGDTLEIGFEKTGEQSFKNVTLTGPADFVYEGEIDI</sequence>
<dbReference type="GO" id="GO:0005829">
    <property type="term" value="C:cytosol"/>
    <property type="evidence" value="ECO:0007669"/>
    <property type="project" value="TreeGrafter"/>
</dbReference>
<comment type="catalytic activity">
    <reaction evidence="7 8">
        <text>(2S,6S)-2,6-diaminopimelate = meso-2,6-diaminopimelate</text>
        <dbReference type="Rhea" id="RHEA:15393"/>
        <dbReference type="ChEBI" id="CHEBI:57609"/>
        <dbReference type="ChEBI" id="CHEBI:57791"/>
        <dbReference type="EC" id="5.1.1.7"/>
    </reaction>
</comment>
<dbReference type="SUPFAM" id="SSF54506">
    <property type="entry name" value="Diaminopimelate epimerase-like"/>
    <property type="match status" value="2"/>
</dbReference>
<feature type="binding site" evidence="8">
    <location>
        <begin position="214"/>
        <end position="215"/>
    </location>
    <ligand>
        <name>substrate</name>
    </ligand>
</feature>
<keyword evidence="6 8" id="KW-0413">Isomerase</keyword>
<organism evidence="10 11">
    <name type="scientific">Luteolibacter yonseiensis</name>
    <dbReference type="NCBI Taxonomy" id="1144680"/>
    <lineage>
        <taxon>Bacteria</taxon>
        <taxon>Pseudomonadati</taxon>
        <taxon>Verrucomicrobiota</taxon>
        <taxon>Verrucomicrobiia</taxon>
        <taxon>Verrucomicrobiales</taxon>
        <taxon>Verrucomicrobiaceae</taxon>
        <taxon>Luteolibacter</taxon>
    </lineage>
</organism>
<keyword evidence="8" id="KW-0963">Cytoplasm</keyword>
<feature type="binding site" evidence="8">
    <location>
        <begin position="77"/>
        <end position="78"/>
    </location>
    <ligand>
        <name>substrate</name>
    </ligand>
</feature>
<feature type="binding site" evidence="8">
    <location>
        <position position="13"/>
    </location>
    <ligand>
        <name>substrate</name>
    </ligand>
</feature>
<feature type="active site" description="Proton acceptor" evidence="8">
    <location>
        <position position="213"/>
    </location>
</feature>
<dbReference type="AlphaFoldDB" id="A0A934VCJ2"/>
<gene>
    <name evidence="8" type="primary">dapF</name>
    <name evidence="10" type="ORF">JIN84_16415</name>
</gene>
<dbReference type="InterPro" id="IPR018510">
    <property type="entry name" value="DAP_epimerase_AS"/>
</dbReference>
<keyword evidence="5 8" id="KW-0457">Lysine biosynthesis</keyword>
<comment type="similarity">
    <text evidence="2 8">Belongs to the diaminopimelate epimerase family.</text>
</comment>
<dbReference type="PANTHER" id="PTHR31689">
    <property type="entry name" value="DIAMINOPIMELATE EPIMERASE, CHLOROPLASTIC"/>
    <property type="match status" value="1"/>
</dbReference>
<evidence type="ECO:0000256" key="8">
    <source>
        <dbReference type="HAMAP-Rule" id="MF_00197"/>
    </source>
</evidence>
<evidence type="ECO:0000256" key="6">
    <source>
        <dbReference type="ARBA" id="ARBA00023235"/>
    </source>
</evidence>
<reference evidence="10" key="1">
    <citation type="submission" date="2021-01" db="EMBL/GenBank/DDBJ databases">
        <title>Modified the classification status of verrucomicrobia.</title>
        <authorList>
            <person name="Feng X."/>
        </authorList>
    </citation>
    <scope>NUCLEOTIDE SEQUENCE</scope>
    <source>
        <strain evidence="10">JCM 18052</strain>
    </source>
</reference>
<feature type="site" description="Could be important to modulate the pK values of the two catalytic cysteine residues" evidence="8">
    <location>
        <position position="150"/>
    </location>
</feature>
<dbReference type="EMBL" id="JAENIK010000012">
    <property type="protein sequence ID" value="MBK1817205.1"/>
    <property type="molecule type" value="Genomic_DNA"/>
</dbReference>
<evidence type="ECO:0000313" key="11">
    <source>
        <dbReference type="Proteomes" id="UP000600139"/>
    </source>
</evidence>
<feature type="site" description="Could be important to modulate the pK values of the two catalytic cysteine residues" evidence="8">
    <location>
        <position position="203"/>
    </location>
</feature>
<dbReference type="Proteomes" id="UP000600139">
    <property type="component" value="Unassembled WGS sequence"/>
</dbReference>
<evidence type="ECO:0000256" key="1">
    <source>
        <dbReference type="ARBA" id="ARBA00005196"/>
    </source>
</evidence>
<dbReference type="InterPro" id="IPR001653">
    <property type="entry name" value="DAP_epimerase_DapF"/>
</dbReference>
<dbReference type="PROSITE" id="PS01326">
    <property type="entry name" value="DAP_EPIMERASE"/>
    <property type="match status" value="1"/>
</dbReference>
<dbReference type="Gene3D" id="3.10.310.10">
    <property type="entry name" value="Diaminopimelate Epimerase, Chain A, domain 1"/>
    <property type="match status" value="2"/>
</dbReference>
<dbReference type="HAMAP" id="MF_00197">
    <property type="entry name" value="DAP_epimerase"/>
    <property type="match status" value="1"/>
</dbReference>
<dbReference type="Pfam" id="PF01678">
    <property type="entry name" value="DAP_epimerase"/>
    <property type="match status" value="2"/>
</dbReference>
<dbReference type="PANTHER" id="PTHR31689:SF0">
    <property type="entry name" value="DIAMINOPIMELATE EPIMERASE"/>
    <property type="match status" value="1"/>
</dbReference>